<keyword evidence="16" id="KW-1185">Reference proteome</keyword>
<dbReference type="SUPFAM" id="SSF81665">
    <property type="entry name" value="Calcium ATPase, transmembrane domain M"/>
    <property type="match status" value="1"/>
</dbReference>
<feature type="transmembrane region" description="Helical" evidence="13">
    <location>
        <begin position="1389"/>
        <end position="1413"/>
    </location>
</feature>
<evidence type="ECO:0000256" key="5">
    <source>
        <dbReference type="ARBA" id="ARBA00022781"/>
    </source>
</evidence>
<keyword evidence="3 13" id="KW-0812">Transmembrane</keyword>
<name>A0ABR1ZFT6_9ROSI</name>
<dbReference type="Gene3D" id="2.70.150.10">
    <property type="entry name" value="Calcium-transporting ATPase, cytoplasmic transduction domain A"/>
    <property type="match status" value="1"/>
</dbReference>
<dbReference type="NCBIfam" id="TIGR01494">
    <property type="entry name" value="ATPase_P-type"/>
    <property type="match status" value="2"/>
</dbReference>
<dbReference type="SUPFAM" id="SSF56784">
    <property type="entry name" value="HAD-like"/>
    <property type="match status" value="1"/>
</dbReference>
<dbReference type="Proteomes" id="UP001396334">
    <property type="component" value="Unassembled WGS sequence"/>
</dbReference>
<comment type="catalytic activity">
    <reaction evidence="11">
        <text>ATP + H2O + H(+)(in) = ADP + phosphate + 2 H(+)(out)</text>
        <dbReference type="Rhea" id="RHEA:20852"/>
        <dbReference type="ChEBI" id="CHEBI:15377"/>
        <dbReference type="ChEBI" id="CHEBI:15378"/>
        <dbReference type="ChEBI" id="CHEBI:30616"/>
        <dbReference type="ChEBI" id="CHEBI:43474"/>
        <dbReference type="ChEBI" id="CHEBI:456216"/>
        <dbReference type="EC" id="7.1.2.1"/>
    </reaction>
</comment>
<feature type="transmembrane region" description="Helical" evidence="13">
    <location>
        <begin position="812"/>
        <end position="838"/>
    </location>
</feature>
<evidence type="ECO:0000256" key="6">
    <source>
        <dbReference type="ARBA" id="ARBA00022840"/>
    </source>
</evidence>
<evidence type="ECO:0000256" key="2">
    <source>
        <dbReference type="ARBA" id="ARBA00012476"/>
    </source>
</evidence>
<feature type="region of interest" description="Disordered" evidence="12">
    <location>
        <begin position="394"/>
        <end position="448"/>
    </location>
</feature>
<keyword evidence="7" id="KW-0460">Magnesium</keyword>
<keyword evidence="4" id="KW-0547">Nucleotide-binding</keyword>
<dbReference type="SUPFAM" id="SSF52113">
    <property type="entry name" value="BRCT domain"/>
    <property type="match status" value="1"/>
</dbReference>
<dbReference type="Gene3D" id="3.40.50.10190">
    <property type="entry name" value="BRCT domain"/>
    <property type="match status" value="1"/>
</dbReference>
<dbReference type="InterPro" id="IPR001757">
    <property type="entry name" value="P_typ_ATPase"/>
</dbReference>
<keyword evidence="10 13" id="KW-0472">Membrane</keyword>
<feature type="compositionally biased region" description="Polar residues" evidence="12">
    <location>
        <begin position="101"/>
        <end position="113"/>
    </location>
</feature>
<dbReference type="InterPro" id="IPR036420">
    <property type="entry name" value="BRCT_dom_sf"/>
</dbReference>
<feature type="region of interest" description="Disordered" evidence="12">
    <location>
        <begin position="90"/>
        <end position="138"/>
    </location>
</feature>
<dbReference type="EMBL" id="JBBPBN010001197">
    <property type="protein sequence ID" value="KAK8479330.1"/>
    <property type="molecule type" value="Genomic_DNA"/>
</dbReference>
<reference evidence="15 16" key="1">
    <citation type="journal article" date="2024" name="G3 (Bethesda)">
        <title>Genome assembly of Hibiscus sabdariffa L. provides insights into metabolisms of medicinal natural products.</title>
        <authorList>
            <person name="Kim T."/>
        </authorList>
    </citation>
    <scope>NUCLEOTIDE SEQUENCE [LARGE SCALE GENOMIC DNA]</scope>
    <source>
        <strain evidence="15">TK-2024</strain>
        <tissue evidence="15">Old leaves</tissue>
    </source>
</reference>
<dbReference type="PANTHER" id="PTHR42861">
    <property type="entry name" value="CALCIUM-TRANSPORTING ATPASE"/>
    <property type="match status" value="1"/>
</dbReference>
<gene>
    <name evidence="15" type="ORF">V6N11_046154</name>
</gene>
<dbReference type="InterPro" id="IPR023214">
    <property type="entry name" value="HAD_sf"/>
</dbReference>
<keyword evidence="8 13" id="KW-1133">Transmembrane helix</keyword>
<dbReference type="InterPro" id="IPR006534">
    <property type="entry name" value="P-type_ATPase_IIIA"/>
</dbReference>
<dbReference type="PROSITE" id="PS50172">
    <property type="entry name" value="BRCT"/>
    <property type="match status" value="1"/>
</dbReference>
<dbReference type="PRINTS" id="PR00119">
    <property type="entry name" value="CATATPASE"/>
</dbReference>
<evidence type="ECO:0000256" key="12">
    <source>
        <dbReference type="SAM" id="MobiDB-lite"/>
    </source>
</evidence>
<dbReference type="InterPro" id="IPR008250">
    <property type="entry name" value="ATPase_P-typ_transduc_dom_A_sf"/>
</dbReference>
<feature type="compositionally biased region" description="Basic and acidic residues" evidence="12">
    <location>
        <begin position="531"/>
        <end position="547"/>
    </location>
</feature>
<dbReference type="InterPro" id="IPR036412">
    <property type="entry name" value="HAD-like_sf"/>
</dbReference>
<keyword evidence="9" id="KW-0813">Transport</keyword>
<dbReference type="Gene3D" id="3.40.1110.10">
    <property type="entry name" value="Calcium-transporting ATPase, cytoplasmic domain N"/>
    <property type="match status" value="1"/>
</dbReference>
<keyword evidence="9" id="KW-0406">Ion transport</keyword>
<feature type="transmembrane region" description="Helical" evidence="13">
    <location>
        <begin position="1282"/>
        <end position="1303"/>
    </location>
</feature>
<dbReference type="InterPro" id="IPR001357">
    <property type="entry name" value="BRCT_dom"/>
</dbReference>
<feature type="region of interest" description="Disordered" evidence="12">
    <location>
        <begin position="1"/>
        <end position="24"/>
    </location>
</feature>
<feature type="non-terminal residue" evidence="15">
    <location>
        <position position="1429"/>
    </location>
</feature>
<evidence type="ECO:0000313" key="15">
    <source>
        <dbReference type="EMBL" id="KAK8479330.1"/>
    </source>
</evidence>
<sequence length="1429" mass="156798">MREALGLAPKRSSQPQGNRLDKHELSKLVKRGSTAEDLGAGHAEATRVDGLGFSRVTAEQKAITSILQHASLLVSNSCETVVKVFVDMSDSKTSQGGGAGKTQTRNLPSWMSSRENESKSRGNKPNNAKGHDSSSNNTNFPKLMEGVVFVLSGFVNPERSTLRSQALAMGAEYQPDWNSNCTLLVCAFQNTPKFRQVEADCGTIVSKISNAAGSEGSTLVSKENENKELQACSNRLDPRLLIRIHYSVRIATPETTAGNYTANPRILKEKENKHILPMDQSDRCQSESLGQHQSHPLQVYALEKNKRKSMKKPSRLNPSEISGTLHGIGSSSDQLEKPNPGNDLGLSIALCKEFVDGVDDIYFFSPQEWILECHAQKKLVDIDPYLMHAGKPWRRSSLSNETSEEKQGSSLAKSYTKVETQSQTTSGPSESKASQLAQERLSPSKPEPQEIKQIAGEGILTCLQDAIDCLAQKQDVQQITEQWSFIPRVVKEIAVFDGNNRGCLPKEDLLKKAKVCKQIYEEELSLMDNGSSKRKEPKTDGGEEGNKKGTKAKPGDASCYDSDETIEMTEEEIDLAYKNFASGTFYILSGELITTRDTDMEGKSISLEEIKNETVDLERIPVEEVFQQLKCTREGLSSEEGKQVFEVLGIYVESSFMGHGGKPPDWQDFIGIVSLLFINSTISFIEENNAGNAAAALMAGLAPKTKVLRDGKWGEQDASILVPGDIISIKLGDIVPADARLLEGDALKIDQSALTGESLPVNKNAGDEVFSGSTVKQGEIEAIVIATGVHTFFGKAAHLVDSTNNVGHFQQVLTAIGNFCICSIAIGMLMEIVVMYPIQHRAYRDGIDNLLVLLIGGIPIAMPTVLSVTMAIGSHRLSQQGAITKRMTAIEEMAGMDVLCGDKIGTLTLNKLTVDKSMVEVFMDDVDKEMVLLLAARASRIENQDAIDTCIVGMLSDPKEARAGITEVHFFPFNPVDKRTAMTYIASDGSWHRVSKGAPEQIIELCNLREDAKKRAHDIIAKFADRGLRSLAVAKQNVPEKTKDGQGDPWRFVGLLPLFDPPRHDSAETIRRALDLGVNVKMITGDQLAIGKETGRRLGMGTNMYPSSALLGDKGNALETIGVDELIEKADGFAGVFPEHKYEIVKRLQQRKHICGMTGDGVNDAPALKKADIGIAVDDATDAARSASDIVLTEPGLSVIVSAVLTSRAIFQRMKNYTIYAVSITIRIVLGFMLLALIWKFDFSPFMVLIIAILNDGTIMTISKDRVKPSPVPDSWKLKEIFGTGIVLGTYLACMTVVFFWAANDSDFFSDKFEVRSIRHNQDELTAAVYLQVSIVSQALIFVTRSRSWSFVERPGFLLVIAFLLAQLVATVIAVYADWGFARIKGIGWGWAGVIWLYSLVTYFPLDVIKFLIRYSMTGKAWENLIQNK</sequence>
<feature type="transmembrane region" description="Helical" evidence="13">
    <location>
        <begin position="1218"/>
        <end position="1239"/>
    </location>
</feature>
<keyword evidence="5" id="KW-0375">Hydrogen ion transport</keyword>
<dbReference type="InterPro" id="IPR059000">
    <property type="entry name" value="ATPase_P-type_domA"/>
</dbReference>
<dbReference type="Gene3D" id="1.20.1110.10">
    <property type="entry name" value="Calcium-transporting ATPase, transmembrane domain"/>
    <property type="match status" value="1"/>
</dbReference>
<dbReference type="InterPro" id="IPR023298">
    <property type="entry name" value="ATPase_P-typ_TM_dom_sf"/>
</dbReference>
<proteinExistence type="predicted"/>
<dbReference type="SUPFAM" id="SSF81653">
    <property type="entry name" value="Calcium ATPase, transduction domain A"/>
    <property type="match status" value="1"/>
</dbReference>
<feature type="compositionally biased region" description="Polar residues" evidence="12">
    <location>
        <begin position="408"/>
        <end position="437"/>
    </location>
</feature>
<feature type="compositionally biased region" description="Basic residues" evidence="12">
    <location>
        <begin position="305"/>
        <end position="314"/>
    </location>
</feature>
<evidence type="ECO:0000256" key="11">
    <source>
        <dbReference type="ARBA" id="ARBA00048122"/>
    </source>
</evidence>
<dbReference type="Pfam" id="PF00122">
    <property type="entry name" value="E1-E2_ATPase"/>
    <property type="match status" value="1"/>
</dbReference>
<feature type="transmembrane region" description="Helical" evidence="13">
    <location>
        <begin position="850"/>
        <end position="872"/>
    </location>
</feature>
<dbReference type="Gene3D" id="3.40.50.1000">
    <property type="entry name" value="HAD superfamily/HAD-like"/>
    <property type="match status" value="1"/>
</dbReference>
<evidence type="ECO:0000256" key="9">
    <source>
        <dbReference type="ARBA" id="ARBA00023065"/>
    </source>
</evidence>
<evidence type="ECO:0000256" key="7">
    <source>
        <dbReference type="ARBA" id="ARBA00022842"/>
    </source>
</evidence>
<accession>A0ABR1ZFT6</accession>
<dbReference type="Pfam" id="PF12738">
    <property type="entry name" value="PTCB-BRCT"/>
    <property type="match status" value="1"/>
</dbReference>
<feature type="domain" description="BRCT" evidence="14">
    <location>
        <begin position="367"/>
        <end position="387"/>
    </location>
</feature>
<comment type="subcellular location">
    <subcellularLocation>
        <location evidence="1">Membrane</location>
        <topology evidence="1">Multi-pass membrane protein</topology>
    </subcellularLocation>
</comment>
<feature type="region of interest" description="Disordered" evidence="12">
    <location>
        <begin position="527"/>
        <end position="560"/>
    </location>
</feature>
<comment type="caution">
    <text evidence="15">The sequence shown here is derived from an EMBL/GenBank/DDBJ whole genome shotgun (WGS) entry which is preliminary data.</text>
</comment>
<feature type="region of interest" description="Disordered" evidence="12">
    <location>
        <begin position="304"/>
        <end position="340"/>
    </location>
</feature>
<feature type="transmembrane region" description="Helical" evidence="13">
    <location>
        <begin position="1245"/>
        <end position="1262"/>
    </location>
</feature>
<evidence type="ECO:0000256" key="8">
    <source>
        <dbReference type="ARBA" id="ARBA00022989"/>
    </source>
</evidence>
<dbReference type="EC" id="7.1.2.1" evidence="2"/>
<protein>
    <recommendedName>
        <fullName evidence="2">P-type H(+)-exporting transporter</fullName>
        <ecNumber evidence="2">7.1.2.1</ecNumber>
    </recommendedName>
</protein>
<evidence type="ECO:0000256" key="13">
    <source>
        <dbReference type="SAM" id="Phobius"/>
    </source>
</evidence>
<evidence type="ECO:0000313" key="16">
    <source>
        <dbReference type="Proteomes" id="UP001396334"/>
    </source>
</evidence>
<evidence type="ECO:0000256" key="4">
    <source>
        <dbReference type="ARBA" id="ARBA00022741"/>
    </source>
</evidence>
<evidence type="ECO:0000259" key="14">
    <source>
        <dbReference type="PROSITE" id="PS50172"/>
    </source>
</evidence>
<evidence type="ECO:0000256" key="10">
    <source>
        <dbReference type="ARBA" id="ARBA00023136"/>
    </source>
</evidence>
<evidence type="ECO:0000256" key="3">
    <source>
        <dbReference type="ARBA" id="ARBA00022692"/>
    </source>
</evidence>
<dbReference type="NCBIfam" id="TIGR01647">
    <property type="entry name" value="ATPase-IIIA_H"/>
    <property type="match status" value="1"/>
</dbReference>
<evidence type="ECO:0000256" key="1">
    <source>
        <dbReference type="ARBA" id="ARBA00004141"/>
    </source>
</evidence>
<feature type="transmembrane region" description="Helical" evidence="13">
    <location>
        <begin position="1356"/>
        <end position="1377"/>
    </location>
</feature>
<organism evidence="15 16">
    <name type="scientific">Hibiscus sabdariffa</name>
    <name type="common">roselle</name>
    <dbReference type="NCBI Taxonomy" id="183260"/>
    <lineage>
        <taxon>Eukaryota</taxon>
        <taxon>Viridiplantae</taxon>
        <taxon>Streptophyta</taxon>
        <taxon>Embryophyta</taxon>
        <taxon>Tracheophyta</taxon>
        <taxon>Spermatophyta</taxon>
        <taxon>Magnoliopsida</taxon>
        <taxon>eudicotyledons</taxon>
        <taxon>Gunneridae</taxon>
        <taxon>Pentapetalae</taxon>
        <taxon>rosids</taxon>
        <taxon>malvids</taxon>
        <taxon>Malvales</taxon>
        <taxon>Malvaceae</taxon>
        <taxon>Malvoideae</taxon>
        <taxon>Hibiscus</taxon>
    </lineage>
</organism>
<dbReference type="PRINTS" id="PR00120">
    <property type="entry name" value="HATPASE"/>
</dbReference>
<keyword evidence="6" id="KW-0067">ATP-binding</keyword>
<dbReference type="CDD" id="cd02076">
    <property type="entry name" value="P-type_ATPase_H"/>
    <property type="match status" value="1"/>
</dbReference>
<dbReference type="Pfam" id="PF00702">
    <property type="entry name" value="Hydrolase"/>
    <property type="match status" value="1"/>
</dbReference>
<dbReference type="InterPro" id="IPR023299">
    <property type="entry name" value="ATPase_P-typ_cyto_dom_N"/>
</dbReference>